<evidence type="ECO:0000256" key="7">
    <source>
        <dbReference type="SAM" id="MobiDB-lite"/>
    </source>
</evidence>
<evidence type="ECO:0000313" key="9">
    <source>
        <dbReference type="EMBL" id="MBB6690794.1"/>
    </source>
</evidence>
<feature type="region of interest" description="Disordered" evidence="7">
    <location>
        <begin position="577"/>
        <end position="599"/>
    </location>
</feature>
<reference evidence="9 10" key="1">
    <citation type="submission" date="2020-08" db="EMBL/GenBank/DDBJ databases">
        <title>Cohnella phylogeny.</title>
        <authorList>
            <person name="Dunlap C."/>
        </authorList>
    </citation>
    <scope>NUCLEOTIDE SEQUENCE [LARGE SCALE GENOMIC DNA]</scope>
    <source>
        <strain evidence="9 10">DSM 25239</strain>
    </source>
</reference>
<feature type="compositionally biased region" description="Low complexity" evidence="7">
    <location>
        <begin position="639"/>
        <end position="654"/>
    </location>
</feature>
<dbReference type="PANTHER" id="PTHR10465:SF0">
    <property type="entry name" value="SARCALUMENIN"/>
    <property type="match status" value="1"/>
</dbReference>
<dbReference type="PANTHER" id="PTHR10465">
    <property type="entry name" value="TRANSMEMBRANE GTPASE FZO1"/>
    <property type="match status" value="1"/>
</dbReference>
<dbReference type="RefSeq" id="WP_185134797.1">
    <property type="nucleotide sequence ID" value="NZ_JACJVR010000018.1"/>
</dbReference>
<gene>
    <name evidence="9" type="ORF">H7B90_05195</name>
</gene>
<dbReference type="Pfam" id="PF00350">
    <property type="entry name" value="Dynamin_N"/>
    <property type="match status" value="2"/>
</dbReference>
<keyword evidence="2" id="KW-0547">Nucleotide-binding</keyword>
<dbReference type="EMBL" id="JACJVR010000018">
    <property type="protein sequence ID" value="MBB6690794.1"/>
    <property type="molecule type" value="Genomic_DNA"/>
</dbReference>
<evidence type="ECO:0000259" key="8">
    <source>
        <dbReference type="Pfam" id="PF00350"/>
    </source>
</evidence>
<keyword evidence="4" id="KW-0342">GTP-binding</keyword>
<keyword evidence="5" id="KW-0472">Membrane</keyword>
<keyword evidence="3" id="KW-0378">Hydrolase</keyword>
<dbReference type="InterPro" id="IPR027094">
    <property type="entry name" value="Mitofusin_fam"/>
</dbReference>
<keyword evidence="10" id="KW-1185">Reference proteome</keyword>
<feature type="coiled-coil region" evidence="6">
    <location>
        <begin position="311"/>
        <end position="338"/>
    </location>
</feature>
<evidence type="ECO:0000256" key="6">
    <source>
        <dbReference type="SAM" id="Coils"/>
    </source>
</evidence>
<evidence type="ECO:0000313" key="10">
    <source>
        <dbReference type="Proteomes" id="UP000553776"/>
    </source>
</evidence>
<evidence type="ECO:0000256" key="5">
    <source>
        <dbReference type="ARBA" id="ARBA00023136"/>
    </source>
</evidence>
<sequence>MSERELGELRVQELEREVAFYREALLRMADRVGAAGDEVQRAKFAELAEKLERGVATIAFCGHFSAGKSTLVNALIGAELLPSSPIPTTANVVTVRDGEPAAHVVFRAKDGTTTETPNLPVERLSDLAIDGEGVAAIDVTYPVPLLGDRMALVDTPGVDSTDGAHRAATESALHLADVVFYVTDYNHVLSEVNFRFLRTLHRWGKPTYIIVNMIDKHREQEVSFAKFQEGLRQALANWRIEPAGILSLSLREPGHPLSQWEELLGVIERLKPLREELLLRSADRSARYLAEQYREFLRQRHAAEREELAEKAGGADEAARLAEERARLEAERVAILTEGDRRLDAFRGRLDSLLANAGITPAETREKVRAVLESLQPNFKAGGWFGGAAKTEAERERRMAELMRDLNAQLEAHVTGHALSMLRAEAKEAGYEGEALEAELEAAFPAATAEWLRQRVKPGTGADGQATLHFSAELGSELKAVVRREALRLAAAFEERRRPERLAAASGIEAELRALEPREAAASGIAALEAAERDEESRLLELLPPAPESAAERLPKPGALAASALEGLAGAASAVRSTPSLPQSAGGASVAAGGGTGAAAGSAIGPTEAVAGAGTGADAVDRNFAGRSATAVETADTGADAASPASLDASPVGPQEAAAELLERAAKLLAPVAPLRKQAEGLLAKAERFRQNRFTIALFGAFSAGKSSFANALVGQPALPVSPNPTTATINRIVAPIGDYGHGTALIRMKTAEAMREDVLFSLERLGIGAEAAAQAGEGIPALLKLAASLSPDELHPRGRPHLAFLQAAASGWARYGELLDRELHVQEEEYRRFVAEEEASCFVASADLYLDSPLTRSGAVLVDTPGADSINARHTGVAFQYIKDADAVLFVTYYNHAFTEADRRFLNQLGSVKDVFELDKMFFVINAADLASSEEELASVVNHVESQLLKHGIRNPRLFPVSSLRGLEAKLAGSREGVAASGLASFETAFRTFSREELGGLAAEGARKELDRIDGMLRSLLEAANEDASVRLERRKRLLESASLLQERVRSSMNDAAVQPMLQELGEQLYHLRQRVKYRFNEHFMTAFHPSVLQDDGRDLKKLLQACWLDLRRTVGEDLLQELRAAGLRMENALHRAVAQRMAEEAAGASLEGFAPEQLLKPDLELPLAEPFADGPNVDGRKLWGAFRSPKHFFERDGKSALRDELEAELFRVADEWLALTKERWSDSTAAAFRSELGKAADAMSSELAEYAAGLEETIREPGEEKLLEEIRSEWMILRKGGTP</sequence>
<feature type="domain" description="Dynamin N-terminal" evidence="8">
    <location>
        <begin position="696"/>
        <end position="928"/>
    </location>
</feature>
<dbReference type="Proteomes" id="UP000553776">
    <property type="component" value="Unassembled WGS sequence"/>
</dbReference>
<feature type="coiled-coil region" evidence="6">
    <location>
        <begin position="4"/>
        <end position="31"/>
    </location>
</feature>
<name>A0A841TYS2_9BACL</name>
<dbReference type="InterPro" id="IPR045063">
    <property type="entry name" value="Dynamin_N"/>
</dbReference>
<feature type="region of interest" description="Disordered" evidence="7">
    <location>
        <begin position="631"/>
        <end position="654"/>
    </location>
</feature>
<evidence type="ECO:0000256" key="1">
    <source>
        <dbReference type="ARBA" id="ARBA00004370"/>
    </source>
</evidence>
<dbReference type="GO" id="GO:0003924">
    <property type="term" value="F:GTPase activity"/>
    <property type="evidence" value="ECO:0007669"/>
    <property type="project" value="InterPro"/>
</dbReference>
<keyword evidence="6" id="KW-0175">Coiled coil</keyword>
<evidence type="ECO:0000256" key="3">
    <source>
        <dbReference type="ARBA" id="ARBA00022801"/>
    </source>
</evidence>
<dbReference type="SUPFAM" id="SSF52540">
    <property type="entry name" value="P-loop containing nucleoside triphosphate hydrolases"/>
    <property type="match status" value="2"/>
</dbReference>
<evidence type="ECO:0000256" key="4">
    <source>
        <dbReference type="ARBA" id="ARBA00023134"/>
    </source>
</evidence>
<proteinExistence type="predicted"/>
<dbReference type="GO" id="GO:0005525">
    <property type="term" value="F:GTP binding"/>
    <property type="evidence" value="ECO:0007669"/>
    <property type="project" value="UniProtKB-KW"/>
</dbReference>
<comment type="caution">
    <text evidence="9">The sequence shown here is derived from an EMBL/GenBank/DDBJ whole genome shotgun (WGS) entry which is preliminary data.</text>
</comment>
<organism evidence="9 10">
    <name type="scientific">Cohnella xylanilytica</name>
    <dbReference type="NCBI Taxonomy" id="557555"/>
    <lineage>
        <taxon>Bacteria</taxon>
        <taxon>Bacillati</taxon>
        <taxon>Bacillota</taxon>
        <taxon>Bacilli</taxon>
        <taxon>Bacillales</taxon>
        <taxon>Paenibacillaceae</taxon>
        <taxon>Cohnella</taxon>
    </lineage>
</organism>
<dbReference type="GO" id="GO:0016020">
    <property type="term" value="C:membrane"/>
    <property type="evidence" value="ECO:0007669"/>
    <property type="project" value="UniProtKB-SubCell"/>
</dbReference>
<comment type="subcellular location">
    <subcellularLocation>
        <location evidence="1">Membrane</location>
    </subcellularLocation>
</comment>
<dbReference type="CDD" id="cd09912">
    <property type="entry name" value="DLP_2"/>
    <property type="match status" value="2"/>
</dbReference>
<protein>
    <submittedName>
        <fullName evidence="9">Dynamin family protein</fullName>
    </submittedName>
</protein>
<feature type="domain" description="Dynamin N-terminal" evidence="8">
    <location>
        <begin position="58"/>
        <end position="212"/>
    </location>
</feature>
<dbReference type="InterPro" id="IPR027417">
    <property type="entry name" value="P-loop_NTPase"/>
</dbReference>
<accession>A0A841TYS2</accession>
<evidence type="ECO:0000256" key="2">
    <source>
        <dbReference type="ARBA" id="ARBA00022741"/>
    </source>
</evidence>
<dbReference type="Gene3D" id="3.40.50.300">
    <property type="entry name" value="P-loop containing nucleotide triphosphate hydrolases"/>
    <property type="match status" value="2"/>
</dbReference>